<name>A0A3M9XTR3_9HYPH</name>
<protein>
    <submittedName>
        <fullName evidence="2">RidA family protein</fullName>
    </submittedName>
</protein>
<evidence type="ECO:0000313" key="3">
    <source>
        <dbReference type="Proteomes" id="UP000268623"/>
    </source>
</evidence>
<comment type="similarity">
    <text evidence="1">Belongs to the RutC family.</text>
</comment>
<comment type="caution">
    <text evidence="2">The sequence shown here is derived from an EMBL/GenBank/DDBJ whole genome shotgun (WGS) entry which is preliminary data.</text>
</comment>
<dbReference type="EMBL" id="QWDD01000001">
    <property type="protein sequence ID" value="RNJ51404.1"/>
    <property type="molecule type" value="Genomic_DNA"/>
</dbReference>
<dbReference type="CDD" id="cd06150">
    <property type="entry name" value="YjgF_YER057c_UK114_like_2"/>
    <property type="match status" value="1"/>
</dbReference>
<dbReference type="SUPFAM" id="SSF55298">
    <property type="entry name" value="YjgF-like"/>
    <property type="match status" value="1"/>
</dbReference>
<dbReference type="InterPro" id="IPR035709">
    <property type="entry name" value="YoaB-like"/>
</dbReference>
<gene>
    <name evidence="2" type="ORF">D1O30_19190</name>
</gene>
<proteinExistence type="inferred from homology"/>
<dbReference type="InterPro" id="IPR019897">
    <property type="entry name" value="RidA_CS"/>
</dbReference>
<reference evidence="2 3" key="1">
    <citation type="submission" date="2018-08" db="EMBL/GenBank/DDBJ databases">
        <title>Genome sequence of Methylocystis hirsuta CSC1, a methanotroph able to accumulate PHAs.</title>
        <authorList>
            <person name="Bordel S."/>
            <person name="Rodriguez E."/>
            <person name="Gancedo J."/>
            <person name="Munoz R."/>
        </authorList>
    </citation>
    <scope>NUCLEOTIDE SEQUENCE [LARGE SCALE GENOMIC DNA]</scope>
    <source>
        <strain evidence="2 3">CSC1</strain>
    </source>
</reference>
<dbReference type="RefSeq" id="WP_014891373.1">
    <property type="nucleotide sequence ID" value="NZ_QWDD01000001.1"/>
</dbReference>
<accession>A0A3M9XTR3</accession>
<dbReference type="PANTHER" id="PTHR47328:SF1">
    <property type="entry name" value="RUTC FAMILY PROTEIN YOAB"/>
    <property type="match status" value="1"/>
</dbReference>
<dbReference type="Pfam" id="PF01042">
    <property type="entry name" value="Ribonuc_L-PSP"/>
    <property type="match status" value="1"/>
</dbReference>
<evidence type="ECO:0000313" key="2">
    <source>
        <dbReference type="EMBL" id="RNJ51404.1"/>
    </source>
</evidence>
<dbReference type="InterPro" id="IPR035959">
    <property type="entry name" value="RutC-like_sf"/>
</dbReference>
<dbReference type="PROSITE" id="PS01094">
    <property type="entry name" value="UPF0076"/>
    <property type="match status" value="1"/>
</dbReference>
<keyword evidence="3" id="KW-1185">Reference proteome</keyword>
<dbReference type="Proteomes" id="UP000268623">
    <property type="component" value="Unassembled WGS sequence"/>
</dbReference>
<dbReference type="PANTHER" id="PTHR47328">
    <property type="match status" value="1"/>
</dbReference>
<organism evidence="2 3">
    <name type="scientific">Methylocystis hirsuta</name>
    <dbReference type="NCBI Taxonomy" id="369798"/>
    <lineage>
        <taxon>Bacteria</taxon>
        <taxon>Pseudomonadati</taxon>
        <taxon>Pseudomonadota</taxon>
        <taxon>Alphaproteobacteria</taxon>
        <taxon>Hyphomicrobiales</taxon>
        <taxon>Methylocystaceae</taxon>
        <taxon>Methylocystis</taxon>
    </lineage>
</organism>
<dbReference type="AlphaFoldDB" id="A0A3M9XTR3"/>
<dbReference type="Gene3D" id="3.30.1330.40">
    <property type="entry name" value="RutC-like"/>
    <property type="match status" value="1"/>
</dbReference>
<sequence>MSSIKRIGAGPRMSQAVVRGNAVYTAGQVADKTKGGSVADQTREILAQIDALLAEAGSAKANILSATIYLADIATFAEMNGVWDEWVDKANPPARATVEAKLVAPAYKVEIAVIAAL</sequence>
<dbReference type="OrthoDB" id="9803101at2"/>
<evidence type="ECO:0000256" key="1">
    <source>
        <dbReference type="ARBA" id="ARBA00010552"/>
    </source>
</evidence>
<dbReference type="InterPro" id="IPR006175">
    <property type="entry name" value="YjgF/YER057c/UK114"/>
</dbReference>